<reference evidence="2 3" key="1">
    <citation type="submission" date="2020-02" db="EMBL/GenBank/DDBJ databases">
        <title>Complete genome sequence of Flavobacteriaceae bacterium.</title>
        <authorList>
            <person name="Kim S.-J."/>
            <person name="Kim Y.-S."/>
            <person name="Kim K.-H."/>
        </authorList>
    </citation>
    <scope>NUCLEOTIDE SEQUENCE [LARGE SCALE GENOMIC DNA]</scope>
    <source>
        <strain evidence="2 3">RR4-40</strain>
    </source>
</reference>
<dbReference type="KEGG" id="mgel:G5B37_06860"/>
<name>A0A6G6GL63_9FLAO</name>
<dbReference type="EMBL" id="CP049057">
    <property type="protein sequence ID" value="QIE59292.1"/>
    <property type="molecule type" value="Genomic_DNA"/>
</dbReference>
<organism evidence="2 3">
    <name type="scientific">Rasiella rasia</name>
    <dbReference type="NCBI Taxonomy" id="2744027"/>
    <lineage>
        <taxon>Bacteria</taxon>
        <taxon>Pseudomonadati</taxon>
        <taxon>Bacteroidota</taxon>
        <taxon>Flavobacteriia</taxon>
        <taxon>Flavobacteriales</taxon>
        <taxon>Flavobacteriaceae</taxon>
        <taxon>Rasiella</taxon>
    </lineage>
</organism>
<evidence type="ECO:0000313" key="3">
    <source>
        <dbReference type="Proteomes" id="UP000505306"/>
    </source>
</evidence>
<gene>
    <name evidence="2" type="ORF">G5B37_06860</name>
</gene>
<evidence type="ECO:0000313" key="2">
    <source>
        <dbReference type="EMBL" id="QIE59292.1"/>
    </source>
</evidence>
<dbReference type="InterPro" id="IPR046537">
    <property type="entry name" value="DUF6602"/>
</dbReference>
<dbReference type="RefSeq" id="WP_164679317.1">
    <property type="nucleotide sequence ID" value="NZ_CP049057.1"/>
</dbReference>
<evidence type="ECO:0000259" key="1">
    <source>
        <dbReference type="Pfam" id="PF20247"/>
    </source>
</evidence>
<accession>A0A6G6GL63</accession>
<dbReference type="CDD" id="cd21411">
    <property type="entry name" value="NucC"/>
    <property type="match status" value="1"/>
</dbReference>
<dbReference type="Pfam" id="PF20247">
    <property type="entry name" value="DUF6602"/>
    <property type="match status" value="1"/>
</dbReference>
<protein>
    <recommendedName>
        <fullName evidence="1">DUF6602 domain-containing protein</fullName>
    </recommendedName>
</protein>
<keyword evidence="3" id="KW-1185">Reference proteome</keyword>
<sequence>MSDKILLRELFSGLQSQMIAQLSTNRNNIKHSTSKGDALENAWIEWLKKYLPNRYSVDKGIVIDSTGETSDQIDIIIYDNWFTPFIFSQNGFHYIPAEGVYAVFECKPDISGSSDGITNIEYTGKKIESVRKLKRTTTHIISVGERVEPRGLTKIVGGILTSTKSGDKTNNKTLEKHLVAQTGLKSIDCGCIADYGAFFIDYENKEDKSIKDFDKRYFEYYKKRVFNKVEFSKQENSLVTFFMQLTRYLQQAIGTVPAINLQTYLDSINEKIDKEI</sequence>
<proteinExistence type="predicted"/>
<dbReference type="AlphaFoldDB" id="A0A6G6GL63"/>
<dbReference type="Proteomes" id="UP000505306">
    <property type="component" value="Chromosome"/>
</dbReference>
<feature type="domain" description="DUF6602" evidence="1">
    <location>
        <begin position="24"/>
        <end position="133"/>
    </location>
</feature>